<evidence type="ECO:0000313" key="3">
    <source>
        <dbReference type="Proteomes" id="UP000253647"/>
    </source>
</evidence>
<dbReference type="EMBL" id="QPJI01000016">
    <property type="protein sequence ID" value="RCW64037.1"/>
    <property type="molecule type" value="Genomic_DNA"/>
</dbReference>
<sequence length="137" mass="15498">MFEKCKQILLSLFWPVGLSRPVSQAAQKDQAECIEAWKRGDQREPRAFPGDIEVRKENWRIVGPFFKTYFIRWGGIFLLMIGAGLGPFAEVNSGSVFGAWFGSLLITLTLFSGAMTAIHGLCYRRYLAFKTGKAVWK</sequence>
<dbReference type="Proteomes" id="UP000253647">
    <property type="component" value="Unassembled WGS sequence"/>
</dbReference>
<proteinExistence type="predicted"/>
<evidence type="ECO:0000256" key="1">
    <source>
        <dbReference type="SAM" id="Phobius"/>
    </source>
</evidence>
<comment type="caution">
    <text evidence="2">The sequence shown here is derived from an EMBL/GenBank/DDBJ whole genome shotgun (WGS) entry which is preliminary data.</text>
</comment>
<keyword evidence="1" id="KW-0812">Transmembrane</keyword>
<organism evidence="2 3">
    <name type="scientific">Marinobacter nauticus</name>
    <name type="common">Marinobacter hydrocarbonoclasticus</name>
    <name type="synonym">Marinobacter aquaeolei</name>
    <dbReference type="NCBI Taxonomy" id="2743"/>
    <lineage>
        <taxon>Bacteria</taxon>
        <taxon>Pseudomonadati</taxon>
        <taxon>Pseudomonadota</taxon>
        <taxon>Gammaproteobacteria</taxon>
        <taxon>Pseudomonadales</taxon>
        <taxon>Marinobacteraceae</taxon>
        <taxon>Marinobacter</taxon>
    </lineage>
</organism>
<reference evidence="2 3" key="1">
    <citation type="submission" date="2018-07" db="EMBL/GenBank/DDBJ databases">
        <title>Freshwater and sediment microbial communities from various areas in North America, analyzing microbe dynamics in response to fracking.</title>
        <authorList>
            <person name="Lamendella R."/>
        </authorList>
    </citation>
    <scope>NUCLEOTIDE SEQUENCE [LARGE SCALE GENOMIC DNA]</scope>
    <source>
        <strain evidence="2 3">105B</strain>
    </source>
</reference>
<feature type="transmembrane region" description="Helical" evidence="1">
    <location>
        <begin position="100"/>
        <end position="123"/>
    </location>
</feature>
<dbReference type="AlphaFoldDB" id="A0A368XC58"/>
<keyword evidence="1" id="KW-0472">Membrane</keyword>
<feature type="transmembrane region" description="Helical" evidence="1">
    <location>
        <begin position="69"/>
        <end position="88"/>
    </location>
</feature>
<protein>
    <submittedName>
        <fullName evidence="2">Uncharacterized protein</fullName>
    </submittedName>
</protein>
<keyword evidence="1" id="KW-1133">Transmembrane helix</keyword>
<evidence type="ECO:0000313" key="2">
    <source>
        <dbReference type="EMBL" id="RCW64037.1"/>
    </source>
</evidence>
<accession>A0A368XC58</accession>
<name>A0A368XC58_MARNT</name>
<gene>
    <name evidence="2" type="ORF">DET61_11678</name>
</gene>